<organism evidence="1 2">
    <name type="scientific">Brachionus plicatilis</name>
    <name type="common">Marine rotifer</name>
    <name type="synonym">Brachionus muelleri</name>
    <dbReference type="NCBI Taxonomy" id="10195"/>
    <lineage>
        <taxon>Eukaryota</taxon>
        <taxon>Metazoa</taxon>
        <taxon>Spiralia</taxon>
        <taxon>Gnathifera</taxon>
        <taxon>Rotifera</taxon>
        <taxon>Eurotatoria</taxon>
        <taxon>Monogononta</taxon>
        <taxon>Pseudotrocha</taxon>
        <taxon>Ploima</taxon>
        <taxon>Brachionidae</taxon>
        <taxon>Brachionus</taxon>
    </lineage>
</organism>
<comment type="caution">
    <text evidence="1">The sequence shown here is derived from an EMBL/GenBank/DDBJ whole genome shotgun (WGS) entry which is preliminary data.</text>
</comment>
<gene>
    <name evidence="1" type="ORF">BpHYR1_018299</name>
</gene>
<dbReference type="EMBL" id="REGN01004793">
    <property type="protein sequence ID" value="RNA16150.1"/>
    <property type="molecule type" value="Genomic_DNA"/>
</dbReference>
<evidence type="ECO:0000313" key="1">
    <source>
        <dbReference type="EMBL" id="RNA16150.1"/>
    </source>
</evidence>
<evidence type="ECO:0000313" key="2">
    <source>
        <dbReference type="Proteomes" id="UP000276133"/>
    </source>
</evidence>
<dbReference type="AlphaFoldDB" id="A0A3M7QXP6"/>
<sequence length="66" mass="7661">MDDLITTLRIREMKEIIYCIVKRQTWAKSCQSQVIPLSTSSNLCRSLDEQTDSDGYFIQGALARYR</sequence>
<proteinExistence type="predicted"/>
<reference evidence="1 2" key="1">
    <citation type="journal article" date="2018" name="Sci. Rep.">
        <title>Genomic signatures of local adaptation to the degree of environmental predictability in rotifers.</title>
        <authorList>
            <person name="Franch-Gras L."/>
            <person name="Hahn C."/>
            <person name="Garcia-Roger E.M."/>
            <person name="Carmona M.J."/>
            <person name="Serra M."/>
            <person name="Gomez A."/>
        </authorList>
    </citation>
    <scope>NUCLEOTIDE SEQUENCE [LARGE SCALE GENOMIC DNA]</scope>
    <source>
        <strain evidence="1">HYR1</strain>
    </source>
</reference>
<accession>A0A3M7QXP6</accession>
<dbReference type="Proteomes" id="UP000276133">
    <property type="component" value="Unassembled WGS sequence"/>
</dbReference>
<keyword evidence="2" id="KW-1185">Reference proteome</keyword>
<name>A0A3M7QXP6_BRAPC</name>
<protein>
    <submittedName>
        <fullName evidence="1">Uncharacterized protein</fullName>
    </submittedName>
</protein>